<dbReference type="PANTHER" id="PTHR42793">
    <property type="entry name" value="COA BINDING DOMAIN CONTAINING PROTEIN"/>
    <property type="match status" value="1"/>
</dbReference>
<dbReference type="Gene3D" id="3.40.50.720">
    <property type="entry name" value="NAD(P)-binding Rossmann-like Domain"/>
    <property type="match status" value="1"/>
</dbReference>
<dbReference type="AlphaFoldDB" id="X1QKB1"/>
<proteinExistence type="predicted"/>
<dbReference type="InterPro" id="IPR036291">
    <property type="entry name" value="NAD(P)-bd_dom_sf"/>
</dbReference>
<accession>X1QKB1</accession>
<name>X1QKB1_9ZZZZ</name>
<reference evidence="2" key="1">
    <citation type="journal article" date="2014" name="Front. Microbiol.">
        <title>High frequency of phylogenetically diverse reductive dehalogenase-homologous genes in deep subseafloor sedimentary metagenomes.</title>
        <authorList>
            <person name="Kawai M."/>
            <person name="Futagami T."/>
            <person name="Toyoda A."/>
            <person name="Takaki Y."/>
            <person name="Nishi S."/>
            <person name="Hori S."/>
            <person name="Arai W."/>
            <person name="Tsubouchi T."/>
            <person name="Morono Y."/>
            <person name="Uchiyama I."/>
            <person name="Ito T."/>
            <person name="Fujiyama A."/>
            <person name="Inagaki F."/>
            <person name="Takami H."/>
        </authorList>
    </citation>
    <scope>NUCLEOTIDE SEQUENCE</scope>
    <source>
        <strain evidence="2">Expedition CK06-06</strain>
    </source>
</reference>
<dbReference type="InterPro" id="IPR003781">
    <property type="entry name" value="CoA-bd"/>
</dbReference>
<dbReference type="PANTHER" id="PTHR42793:SF1">
    <property type="entry name" value="PEPTIDYL-LYSINE N-ACETYLTRANSFERASE PATZ"/>
    <property type="match status" value="1"/>
</dbReference>
<feature type="non-terminal residue" evidence="2">
    <location>
        <position position="173"/>
    </location>
</feature>
<comment type="caution">
    <text evidence="2">The sequence shown here is derived from an EMBL/GenBank/DDBJ whole genome shotgun (WGS) entry which is preliminary data.</text>
</comment>
<dbReference type="Pfam" id="PF13380">
    <property type="entry name" value="CoA_binding_2"/>
    <property type="match status" value="1"/>
</dbReference>
<evidence type="ECO:0000259" key="1">
    <source>
        <dbReference type="SMART" id="SM00881"/>
    </source>
</evidence>
<dbReference type="EMBL" id="BARW01002207">
    <property type="protein sequence ID" value="GAI68922.1"/>
    <property type="molecule type" value="Genomic_DNA"/>
</dbReference>
<evidence type="ECO:0000313" key="2">
    <source>
        <dbReference type="EMBL" id="GAI68922.1"/>
    </source>
</evidence>
<gene>
    <name evidence="2" type="ORF">S12H4_06323</name>
</gene>
<dbReference type="SMART" id="SM00881">
    <property type="entry name" value="CoA_binding"/>
    <property type="match status" value="1"/>
</dbReference>
<protein>
    <recommendedName>
        <fullName evidence="1">CoA-binding domain-containing protein</fullName>
    </recommendedName>
</protein>
<feature type="domain" description="CoA-binding" evidence="1">
    <location>
        <begin position="22"/>
        <end position="119"/>
    </location>
</feature>
<dbReference type="SUPFAM" id="SSF51735">
    <property type="entry name" value="NAD(P)-binding Rossmann-fold domains"/>
    <property type="match status" value="1"/>
</dbReference>
<sequence length="173" mass="19407">MDENLTESNNFEPFKDHFLYKILNPKSLAIFGANDNLLTTMGSMQLRNIIAGGGFDGNIYPVHPRLDEVQGYKAYKSVKDLPVVPDLAFLILPTRVVPQVMEECGEKGIKNLLITSGGFREIGKDGIELSKKIDEISKKYNMRFVGPNCLGIYNGWYGFPEKKKLILTLFGLT</sequence>
<organism evidence="2">
    <name type="scientific">marine sediment metagenome</name>
    <dbReference type="NCBI Taxonomy" id="412755"/>
    <lineage>
        <taxon>unclassified sequences</taxon>
        <taxon>metagenomes</taxon>
        <taxon>ecological metagenomes</taxon>
    </lineage>
</organism>